<evidence type="ECO:0000256" key="1">
    <source>
        <dbReference type="ARBA" id="ARBA00022478"/>
    </source>
</evidence>
<evidence type="ECO:0000313" key="10">
    <source>
        <dbReference type="EMBL" id="QGW28711.1"/>
    </source>
</evidence>
<dbReference type="Gene3D" id="4.10.860.120">
    <property type="entry name" value="RNA polymerase II, clamp domain"/>
    <property type="match status" value="1"/>
</dbReference>
<feature type="binding site" evidence="7">
    <location>
        <position position="476"/>
    </location>
    <ligand>
        <name>Mg(2+)</name>
        <dbReference type="ChEBI" id="CHEBI:18420"/>
    </ligand>
</feature>
<keyword evidence="3 7" id="KW-0548">Nucleotidyltransferase</keyword>
<dbReference type="CDD" id="cd02655">
    <property type="entry name" value="RNAP_beta'_C"/>
    <property type="match status" value="1"/>
</dbReference>
<accession>A0A6I6H277</accession>
<evidence type="ECO:0000256" key="8">
    <source>
        <dbReference type="RuleBase" id="RU004279"/>
    </source>
</evidence>
<evidence type="ECO:0000256" key="3">
    <source>
        <dbReference type="ARBA" id="ARBA00022695"/>
    </source>
</evidence>
<protein>
    <recommendedName>
        <fullName evidence="7">DNA-directed RNA polymerase subunit beta'</fullName>
        <shortName evidence="7">RNAP subunit beta'</shortName>
        <ecNumber evidence="7">2.7.7.6</ecNumber>
    </recommendedName>
    <alternativeName>
        <fullName evidence="7">RNA polymerase subunit beta'</fullName>
    </alternativeName>
    <alternativeName>
        <fullName evidence="7">Transcriptase subunit beta'</fullName>
    </alternativeName>
</protein>
<comment type="cofactor">
    <cofactor evidence="7">
        <name>Mg(2+)</name>
        <dbReference type="ChEBI" id="CHEBI:18420"/>
    </cofactor>
    <text evidence="7">Binds 1 Mg(2+) ion per subunit.</text>
</comment>
<evidence type="ECO:0000256" key="7">
    <source>
        <dbReference type="HAMAP-Rule" id="MF_01322"/>
    </source>
</evidence>
<dbReference type="HAMAP" id="MF_01322">
    <property type="entry name" value="RNApol_bact_RpoC"/>
    <property type="match status" value="1"/>
</dbReference>
<evidence type="ECO:0000256" key="4">
    <source>
        <dbReference type="ARBA" id="ARBA00022723"/>
    </source>
</evidence>
<comment type="function">
    <text evidence="7 8">DNA-dependent RNA polymerase catalyzes the transcription of DNA into RNA using the four ribonucleoside triphosphates as substrates.</text>
</comment>
<dbReference type="GO" id="GO:0003899">
    <property type="term" value="F:DNA-directed RNA polymerase activity"/>
    <property type="evidence" value="ECO:0007669"/>
    <property type="project" value="UniProtKB-UniRule"/>
</dbReference>
<feature type="binding site" evidence="7">
    <location>
        <position position="906"/>
    </location>
    <ligand>
        <name>Zn(2+)</name>
        <dbReference type="ChEBI" id="CHEBI:29105"/>
        <label>2</label>
    </ligand>
</feature>
<dbReference type="PANTHER" id="PTHR19376:SF54">
    <property type="entry name" value="DNA-DIRECTED RNA POLYMERASE SUBUNIT BETA"/>
    <property type="match status" value="1"/>
</dbReference>
<dbReference type="EMBL" id="CP046566">
    <property type="protein sequence ID" value="QGW28711.1"/>
    <property type="molecule type" value="Genomic_DNA"/>
</dbReference>
<dbReference type="SMART" id="SM00663">
    <property type="entry name" value="RPOLA_N"/>
    <property type="match status" value="1"/>
</dbReference>
<dbReference type="NCBIfam" id="TIGR02386">
    <property type="entry name" value="rpoC_TIGR"/>
    <property type="match status" value="1"/>
</dbReference>
<dbReference type="CDD" id="cd01609">
    <property type="entry name" value="RNAP_beta'_N"/>
    <property type="match status" value="1"/>
</dbReference>
<dbReference type="Pfam" id="PF04998">
    <property type="entry name" value="RNA_pol_Rpb1_5"/>
    <property type="match status" value="1"/>
</dbReference>
<feature type="domain" description="RNA polymerase N-terminal" evidence="9">
    <location>
        <begin position="249"/>
        <end position="528"/>
    </location>
</feature>
<sequence length="1430" mass="159227">MAIKKDNRPKSNFTSITISLASPDSILERSHGEVLKPETINYRTYKPERDGLFCERIFGPVKDYECACGKYKRIRYKGIVCDRCGVEVTEKKVRRERMGHIKLVVPVVHIWYFKSLPNKIGYLLGMSSKKLETIVYYERFVVIQPGIRADKGQNYGDLLTEEEYLDILDALPKDNQYLSDDDPNKFIAKMGAEAVSDLLSRLDLDQLSFDLRNSAANETSQQRRADALKRLSVVEAFRDASTRITNRPEWMIMQYIPVIPPELRPLVPLDGGRFASSDLNDLYRRVIIRNNRLKRLLEIKAPEVILRNEKRMLQEAIDSLFDNSRKSNAVKAEGGRALKSLSDVLKGKQGRFRQNLLGKRVDYSGRSVIVVGPELKLHECGLPKDMAAELFKPFIIRKLIERGIVKTVKSARKLVDRKEAVVWDILENILKGHPVMLNRAPTLHRLSIQAFQPKLIEGKAIQLHPLVTSAFNADFDGDQMAVHVPLSNAAILEAQLLMLSSHNILNPQNGTPITLPSQDMVLGLYYISKGKKTTETEKVRGEGMAFYSPEEVIIAFNEKRIDLHANIKVKVNVRSKEGVLEKKLLDTTVGRVIFNQFVPEEVGFVNAVLTKKSLREIIGDIVEITNVPKTAKFLDDIKQLGFRMAFKGGLSFSINDLIIPDVKQELLENAKAEVEEVWENYNMGLITNNERYNQIIDIWSRVDTRITETLIRELATDKQGFNSVYMMLDSGARGSKQQIKQLAGIRGLMAKPRKSGSSGSEIIENPILSNFKGGLNVLDYFISTHGARKGLADTALKTADAGYLTRRLVDVAQDVVITEEDCGTLRGIATSALKDNEDIIEPLADRIAGRTSLHDVLHPLTDELLIASGEQITVDIAQKIEDSGIDTVEIRSVLTCESKRGVCVKCYGKNLATGYTAQGGDAVGIIAAQSIGEPGTQLTLRTFHVGGVAGSASVESTLNAKFDGIIQFDGIRTVKGENNQGEDATYVIGRTGEIRVMDTTGERLLNTHNIPYGSILNVKNGQKIKKGDVICSWDPFNNVIISEINGTVVFDSILEGVTFREEADDQTGHREKVVIESKDRTKIPAIKIEGKDVKMYNLPVGSHLAVDEGAEIRSGQVLAKIPRILSKLRDITGGLPRVTELFEARNPSSPAIVSEIDGVVTFGSIKRGNREIIVEAKDGTVKKYLVPLTRQILAQDGDFIKAGAQLSEGAISPADILSIKGPFAVQEYVVNEIQEVYRLQGVKINDKHIEVIVRQMMKKVEIMDAGDTRFLEEDLEDRFDFIEENDRIYDKKVVVEPGDSTKFRPGQIISLRELREENSILRRADQKLMEVRDAKPATAKPVLLGITKASLGVQSWISAASFQETTKVLSTAAIHGKRDDMLGLKENVITGHPIPAGTGLRDFDGLIVGSKEEYEVLATTRQVMSFDDEE</sequence>
<dbReference type="InterPro" id="IPR007083">
    <property type="entry name" value="RNA_pol_Rpb1_4"/>
</dbReference>
<dbReference type="InterPro" id="IPR038120">
    <property type="entry name" value="Rpb1_funnel_sf"/>
</dbReference>
<dbReference type="PANTHER" id="PTHR19376">
    <property type="entry name" value="DNA-DIRECTED RNA POLYMERASE"/>
    <property type="match status" value="1"/>
</dbReference>
<dbReference type="InterPro" id="IPR006592">
    <property type="entry name" value="RNA_pol_N"/>
</dbReference>
<dbReference type="Gene3D" id="1.10.40.90">
    <property type="match status" value="1"/>
</dbReference>
<dbReference type="InterPro" id="IPR044893">
    <property type="entry name" value="RNA_pol_Rpb1_clamp_domain"/>
</dbReference>
<keyword evidence="11" id="KW-1185">Reference proteome</keyword>
<dbReference type="Gene3D" id="1.10.150.390">
    <property type="match status" value="1"/>
</dbReference>
<dbReference type="GO" id="GO:0000287">
    <property type="term" value="F:magnesium ion binding"/>
    <property type="evidence" value="ECO:0007669"/>
    <property type="project" value="UniProtKB-UniRule"/>
</dbReference>
<dbReference type="InterPro" id="IPR012754">
    <property type="entry name" value="DNA-dir_RpoC_beta_prime_bact"/>
</dbReference>
<dbReference type="Pfam" id="PF00623">
    <property type="entry name" value="RNA_pol_Rpb1_2"/>
    <property type="match status" value="1"/>
</dbReference>
<dbReference type="Gene3D" id="2.40.50.100">
    <property type="match status" value="3"/>
</dbReference>
<keyword evidence="7" id="KW-0460">Magnesium</keyword>
<dbReference type="Gene3D" id="2.40.40.20">
    <property type="match status" value="1"/>
</dbReference>
<dbReference type="GO" id="GO:0006351">
    <property type="term" value="P:DNA-templated transcription"/>
    <property type="evidence" value="ECO:0007669"/>
    <property type="project" value="UniProtKB-UniRule"/>
</dbReference>
<dbReference type="Pfam" id="PF04983">
    <property type="entry name" value="RNA_pol_Rpb1_3"/>
    <property type="match status" value="1"/>
</dbReference>
<dbReference type="GO" id="GO:0008270">
    <property type="term" value="F:zinc ion binding"/>
    <property type="evidence" value="ECO:0007669"/>
    <property type="project" value="UniProtKB-UniRule"/>
</dbReference>
<dbReference type="InterPro" id="IPR007066">
    <property type="entry name" value="RNA_pol_Rpb1_3"/>
</dbReference>
<dbReference type="GO" id="GO:0000428">
    <property type="term" value="C:DNA-directed RNA polymerase complex"/>
    <property type="evidence" value="ECO:0007669"/>
    <property type="project" value="UniProtKB-KW"/>
</dbReference>
<dbReference type="Gene3D" id="1.10.274.100">
    <property type="entry name" value="RNA polymerase Rpb1, domain 3"/>
    <property type="match status" value="1"/>
</dbReference>
<dbReference type="Proteomes" id="UP000426027">
    <property type="component" value="Chromosome"/>
</dbReference>
<keyword evidence="1 7" id="KW-0240">DNA-directed RNA polymerase</keyword>
<comment type="subunit">
    <text evidence="7">The RNAP catalytic core consists of 2 alpha, 1 beta, 1 beta' and 1 omega subunit. When a sigma factor is associated with the core the holoenzyme is formed, which can initiate transcription.</text>
</comment>
<dbReference type="InterPro" id="IPR007081">
    <property type="entry name" value="RNA_pol_Rpb1_5"/>
</dbReference>
<organism evidence="10 11">
    <name type="scientific">Phnomibacter ginsenosidimutans</name>
    <dbReference type="NCBI Taxonomy" id="2676868"/>
    <lineage>
        <taxon>Bacteria</taxon>
        <taxon>Pseudomonadati</taxon>
        <taxon>Bacteroidota</taxon>
        <taxon>Chitinophagia</taxon>
        <taxon>Chitinophagales</taxon>
        <taxon>Chitinophagaceae</taxon>
        <taxon>Phnomibacter</taxon>
    </lineage>
</organism>
<dbReference type="Gene3D" id="1.10.132.30">
    <property type="match status" value="1"/>
</dbReference>
<dbReference type="Gene3D" id="3.30.60.280">
    <property type="match status" value="1"/>
</dbReference>
<comment type="catalytic activity">
    <reaction evidence="6 7 8">
        <text>RNA(n) + a ribonucleoside 5'-triphosphate = RNA(n+1) + diphosphate</text>
        <dbReference type="Rhea" id="RHEA:21248"/>
        <dbReference type="Rhea" id="RHEA-COMP:14527"/>
        <dbReference type="Rhea" id="RHEA-COMP:17342"/>
        <dbReference type="ChEBI" id="CHEBI:33019"/>
        <dbReference type="ChEBI" id="CHEBI:61557"/>
        <dbReference type="ChEBI" id="CHEBI:140395"/>
        <dbReference type="EC" id="2.7.7.6"/>
    </reaction>
</comment>
<feature type="binding site" evidence="7">
    <location>
        <position position="896"/>
    </location>
    <ligand>
        <name>Zn(2+)</name>
        <dbReference type="ChEBI" id="CHEBI:29105"/>
        <label>2</label>
    </ligand>
</feature>
<comment type="similarity">
    <text evidence="7 8">Belongs to the RNA polymerase beta' chain family.</text>
</comment>
<name>A0A6I6H277_9BACT</name>
<feature type="binding site" evidence="7">
    <location>
        <position position="81"/>
    </location>
    <ligand>
        <name>Zn(2+)</name>
        <dbReference type="ChEBI" id="CHEBI:29105"/>
        <label>1</label>
    </ligand>
</feature>
<dbReference type="Pfam" id="PF05000">
    <property type="entry name" value="RNA_pol_Rpb1_4"/>
    <property type="match status" value="1"/>
</dbReference>
<feature type="binding site" evidence="7">
    <location>
        <position position="822"/>
    </location>
    <ligand>
        <name>Zn(2+)</name>
        <dbReference type="ChEBI" id="CHEBI:29105"/>
        <label>2</label>
    </ligand>
</feature>
<feature type="binding site" evidence="7">
    <location>
        <position position="66"/>
    </location>
    <ligand>
        <name>Zn(2+)</name>
        <dbReference type="ChEBI" id="CHEBI:29105"/>
        <label>1</label>
    </ligand>
</feature>
<keyword evidence="4 7" id="KW-0479">Metal-binding</keyword>
<dbReference type="InterPro" id="IPR000722">
    <property type="entry name" value="RNA_pol_asu"/>
</dbReference>
<evidence type="ECO:0000256" key="5">
    <source>
        <dbReference type="ARBA" id="ARBA00023163"/>
    </source>
</evidence>
<dbReference type="SUPFAM" id="SSF64484">
    <property type="entry name" value="beta and beta-prime subunits of DNA dependent RNA-polymerase"/>
    <property type="match status" value="1"/>
</dbReference>
<dbReference type="InterPro" id="IPR042102">
    <property type="entry name" value="RNA_pol_Rpb1_3_sf"/>
</dbReference>
<feature type="binding site" evidence="7">
    <location>
        <position position="84"/>
    </location>
    <ligand>
        <name>Zn(2+)</name>
        <dbReference type="ChEBI" id="CHEBI:29105"/>
        <label>1</label>
    </ligand>
</feature>
<dbReference type="Pfam" id="PF04997">
    <property type="entry name" value="RNA_pol_Rpb1_1"/>
    <property type="match status" value="1"/>
</dbReference>
<feature type="binding site" evidence="7">
    <location>
        <position position="474"/>
    </location>
    <ligand>
        <name>Mg(2+)</name>
        <dbReference type="ChEBI" id="CHEBI:18420"/>
    </ligand>
</feature>
<dbReference type="EC" id="2.7.7.6" evidence="7"/>
<keyword evidence="2 7" id="KW-0808">Transferase</keyword>
<reference evidence="10 11" key="1">
    <citation type="submission" date="2019-11" db="EMBL/GenBank/DDBJ databases">
        <authorList>
            <person name="Im W.T."/>
        </authorList>
    </citation>
    <scope>NUCLEOTIDE SEQUENCE [LARGE SCALE GENOMIC DNA]</scope>
    <source>
        <strain evidence="10 11">SB-02</strain>
    </source>
</reference>
<feature type="binding site" evidence="7">
    <location>
        <position position="903"/>
    </location>
    <ligand>
        <name>Zn(2+)</name>
        <dbReference type="ChEBI" id="CHEBI:29105"/>
        <label>2</label>
    </ligand>
</feature>
<comment type="cofactor">
    <cofactor evidence="7">
        <name>Zn(2+)</name>
        <dbReference type="ChEBI" id="CHEBI:29105"/>
    </cofactor>
    <text evidence="7">Binds 2 Zn(2+) ions per subunit.</text>
</comment>
<feature type="binding site" evidence="7">
    <location>
        <position position="478"/>
    </location>
    <ligand>
        <name>Mg(2+)</name>
        <dbReference type="ChEBI" id="CHEBI:18420"/>
    </ligand>
</feature>
<keyword evidence="7" id="KW-0862">Zinc</keyword>
<dbReference type="GO" id="GO:0003677">
    <property type="term" value="F:DNA binding"/>
    <property type="evidence" value="ECO:0007669"/>
    <property type="project" value="UniProtKB-UniRule"/>
</dbReference>
<dbReference type="InterPro" id="IPR007080">
    <property type="entry name" value="RNA_pol_Rpb1_1"/>
</dbReference>
<keyword evidence="5 7" id="KW-0804">Transcription</keyword>
<feature type="binding site" evidence="7">
    <location>
        <position position="68"/>
    </location>
    <ligand>
        <name>Zn(2+)</name>
        <dbReference type="ChEBI" id="CHEBI:29105"/>
        <label>1</label>
    </ligand>
</feature>
<evidence type="ECO:0000259" key="9">
    <source>
        <dbReference type="SMART" id="SM00663"/>
    </source>
</evidence>
<dbReference type="InterPro" id="IPR045867">
    <property type="entry name" value="DNA-dir_RpoC_beta_prime"/>
</dbReference>
<gene>
    <name evidence="7 10" type="primary">rpoC</name>
    <name evidence="10" type="ORF">GLV81_11920</name>
</gene>
<dbReference type="Gene3D" id="1.10.1790.20">
    <property type="match status" value="1"/>
</dbReference>
<evidence type="ECO:0000313" key="11">
    <source>
        <dbReference type="Proteomes" id="UP000426027"/>
    </source>
</evidence>
<dbReference type="RefSeq" id="WP_157479064.1">
    <property type="nucleotide sequence ID" value="NZ_CP046566.1"/>
</dbReference>
<evidence type="ECO:0000256" key="2">
    <source>
        <dbReference type="ARBA" id="ARBA00022679"/>
    </source>
</evidence>
<evidence type="ECO:0000256" key="6">
    <source>
        <dbReference type="ARBA" id="ARBA00048552"/>
    </source>
</evidence>
<proteinExistence type="inferred from homology"/>
<dbReference type="KEGG" id="fls:GLV81_11920"/>